<dbReference type="CDD" id="cd06173">
    <property type="entry name" value="MFS_MefA_like"/>
    <property type="match status" value="1"/>
</dbReference>
<evidence type="ECO:0000256" key="6">
    <source>
        <dbReference type="SAM" id="MobiDB-lite"/>
    </source>
</evidence>
<keyword evidence="9" id="KW-1185">Reference proteome</keyword>
<proteinExistence type="predicted"/>
<dbReference type="InterPro" id="IPR011701">
    <property type="entry name" value="MFS"/>
</dbReference>
<accession>A0ABW5FP00</accession>
<name>A0ABW5FP00_9PSEU</name>
<evidence type="ECO:0000256" key="2">
    <source>
        <dbReference type="ARBA" id="ARBA00022475"/>
    </source>
</evidence>
<evidence type="ECO:0000256" key="5">
    <source>
        <dbReference type="ARBA" id="ARBA00023136"/>
    </source>
</evidence>
<dbReference type="Gene3D" id="1.20.1250.20">
    <property type="entry name" value="MFS general substrate transporter like domains"/>
    <property type="match status" value="1"/>
</dbReference>
<comment type="caution">
    <text evidence="8">The sequence shown here is derived from an EMBL/GenBank/DDBJ whole genome shotgun (WGS) entry which is preliminary data.</text>
</comment>
<sequence>MGRDDSSSFRGIFAVREFTFLWLAHVLSVAGDQIAKVAITVVVYDRTASAGLAAATYAISYVPDLVGGSVLAGLADRYSRRAVMVAADLARAALVAVMGVPGVPLWSQVVLLVGVQVLAAPFGAARQAALPDVLNGDQLVKGLGILSGTYQIALVAGFGAGGGVIAGLGTGGALWADAATFAVSAALIRFGLGRHEPATDAPARAGNRRTPVLAGWVRVARNPRLRSLLAIACCAGFYVVPEGIAVPYAAQLGVGAAGVGWLLAANPLGTVLGVLVIGRLPAAARLRLLGPLAVGSSLVLLPTGSVPGLIVTVLLWMISGACSAHDMITQAEYVGSVSRDERALVVGVAIAALRVAQGAGIVLAGLVAQILAPSLVIAGAAALGTVGAAAAATAWARANRSAAASGHDGTTMFGGGAAPTPSPGASPQPPD</sequence>
<evidence type="ECO:0000313" key="9">
    <source>
        <dbReference type="Proteomes" id="UP001597417"/>
    </source>
</evidence>
<feature type="transmembrane region" description="Helical" evidence="7">
    <location>
        <begin position="20"/>
        <end position="44"/>
    </location>
</feature>
<organism evidence="8 9">
    <name type="scientific">Amycolatopsis pigmentata</name>
    <dbReference type="NCBI Taxonomy" id="450801"/>
    <lineage>
        <taxon>Bacteria</taxon>
        <taxon>Bacillati</taxon>
        <taxon>Actinomycetota</taxon>
        <taxon>Actinomycetes</taxon>
        <taxon>Pseudonocardiales</taxon>
        <taxon>Pseudonocardiaceae</taxon>
        <taxon>Amycolatopsis</taxon>
    </lineage>
</organism>
<feature type="compositionally biased region" description="Pro residues" evidence="6">
    <location>
        <begin position="420"/>
        <end position="431"/>
    </location>
</feature>
<dbReference type="Proteomes" id="UP001597417">
    <property type="component" value="Unassembled WGS sequence"/>
</dbReference>
<gene>
    <name evidence="8" type="ORF">ACFSXZ_08380</name>
</gene>
<protein>
    <submittedName>
        <fullName evidence="8">MFS transporter</fullName>
    </submittedName>
</protein>
<dbReference type="SUPFAM" id="SSF103473">
    <property type="entry name" value="MFS general substrate transporter"/>
    <property type="match status" value="1"/>
</dbReference>
<feature type="transmembrane region" description="Helical" evidence="7">
    <location>
        <begin position="375"/>
        <end position="396"/>
    </location>
</feature>
<evidence type="ECO:0000256" key="7">
    <source>
        <dbReference type="SAM" id="Phobius"/>
    </source>
</evidence>
<evidence type="ECO:0000256" key="4">
    <source>
        <dbReference type="ARBA" id="ARBA00022989"/>
    </source>
</evidence>
<evidence type="ECO:0000256" key="3">
    <source>
        <dbReference type="ARBA" id="ARBA00022692"/>
    </source>
</evidence>
<dbReference type="InterPro" id="IPR036259">
    <property type="entry name" value="MFS_trans_sf"/>
</dbReference>
<keyword evidence="5 7" id="KW-0472">Membrane</keyword>
<dbReference type="PANTHER" id="PTHR23513:SF11">
    <property type="entry name" value="STAPHYLOFERRIN A TRANSPORTER"/>
    <property type="match status" value="1"/>
</dbReference>
<keyword evidence="4 7" id="KW-1133">Transmembrane helix</keyword>
<feature type="transmembrane region" description="Helical" evidence="7">
    <location>
        <begin position="289"/>
        <end position="318"/>
    </location>
</feature>
<evidence type="ECO:0000313" key="8">
    <source>
        <dbReference type="EMBL" id="MFD2416345.1"/>
    </source>
</evidence>
<dbReference type="RefSeq" id="WP_378263050.1">
    <property type="nucleotide sequence ID" value="NZ_JBHUKR010000006.1"/>
</dbReference>
<keyword evidence="2" id="KW-1003">Cell membrane</keyword>
<feature type="transmembrane region" description="Helical" evidence="7">
    <location>
        <begin position="256"/>
        <end position="277"/>
    </location>
</feature>
<feature type="transmembrane region" description="Helical" evidence="7">
    <location>
        <begin position="50"/>
        <end position="75"/>
    </location>
</feature>
<keyword evidence="3 7" id="KW-0812">Transmembrane</keyword>
<feature type="region of interest" description="Disordered" evidence="6">
    <location>
        <begin position="406"/>
        <end position="431"/>
    </location>
</feature>
<dbReference type="EMBL" id="JBHUKR010000006">
    <property type="protein sequence ID" value="MFD2416345.1"/>
    <property type="molecule type" value="Genomic_DNA"/>
</dbReference>
<feature type="transmembrane region" description="Helical" evidence="7">
    <location>
        <begin position="343"/>
        <end position="368"/>
    </location>
</feature>
<feature type="transmembrane region" description="Helical" evidence="7">
    <location>
        <begin position="228"/>
        <end position="250"/>
    </location>
</feature>
<evidence type="ECO:0000256" key="1">
    <source>
        <dbReference type="ARBA" id="ARBA00004651"/>
    </source>
</evidence>
<feature type="transmembrane region" description="Helical" evidence="7">
    <location>
        <begin position="145"/>
        <end position="166"/>
    </location>
</feature>
<comment type="subcellular location">
    <subcellularLocation>
        <location evidence="1">Cell membrane</location>
        <topology evidence="1">Multi-pass membrane protein</topology>
    </subcellularLocation>
</comment>
<dbReference type="Pfam" id="PF07690">
    <property type="entry name" value="MFS_1"/>
    <property type="match status" value="1"/>
</dbReference>
<dbReference type="PANTHER" id="PTHR23513">
    <property type="entry name" value="INTEGRAL MEMBRANE EFFLUX PROTEIN-RELATED"/>
    <property type="match status" value="1"/>
</dbReference>
<reference evidence="9" key="1">
    <citation type="journal article" date="2019" name="Int. J. Syst. Evol. Microbiol.">
        <title>The Global Catalogue of Microorganisms (GCM) 10K type strain sequencing project: providing services to taxonomists for standard genome sequencing and annotation.</title>
        <authorList>
            <consortium name="The Broad Institute Genomics Platform"/>
            <consortium name="The Broad Institute Genome Sequencing Center for Infectious Disease"/>
            <person name="Wu L."/>
            <person name="Ma J."/>
        </authorList>
    </citation>
    <scope>NUCLEOTIDE SEQUENCE [LARGE SCALE GENOMIC DNA]</scope>
    <source>
        <strain evidence="9">CGMCC 4.7645</strain>
    </source>
</reference>